<accession>A0A5N5XAH1</accession>
<organism evidence="2 3">
    <name type="scientific">Aspergillus leporis</name>
    <dbReference type="NCBI Taxonomy" id="41062"/>
    <lineage>
        <taxon>Eukaryota</taxon>
        <taxon>Fungi</taxon>
        <taxon>Dikarya</taxon>
        <taxon>Ascomycota</taxon>
        <taxon>Pezizomycotina</taxon>
        <taxon>Eurotiomycetes</taxon>
        <taxon>Eurotiomycetidae</taxon>
        <taxon>Eurotiales</taxon>
        <taxon>Aspergillaceae</taxon>
        <taxon>Aspergillus</taxon>
        <taxon>Aspergillus subgen. Circumdati</taxon>
    </lineage>
</organism>
<dbReference type="Proteomes" id="UP000326565">
    <property type="component" value="Unassembled WGS sequence"/>
</dbReference>
<name>A0A5N5XAH1_9EURO</name>
<evidence type="ECO:0000313" key="3">
    <source>
        <dbReference type="Proteomes" id="UP000326565"/>
    </source>
</evidence>
<evidence type="ECO:0000256" key="1">
    <source>
        <dbReference type="SAM" id="MobiDB-lite"/>
    </source>
</evidence>
<protein>
    <submittedName>
        <fullName evidence="2">Uncharacterized protein</fullName>
    </submittedName>
</protein>
<feature type="region of interest" description="Disordered" evidence="1">
    <location>
        <begin position="37"/>
        <end position="98"/>
    </location>
</feature>
<dbReference type="AlphaFoldDB" id="A0A5N5XAH1"/>
<gene>
    <name evidence="2" type="ORF">BDV29DRAFT_41348</name>
</gene>
<proteinExistence type="predicted"/>
<keyword evidence="3" id="KW-1185">Reference proteome</keyword>
<sequence>MAVFQNRKIPVMYCTSALPSLALMTARPAAGKIPELTRPLGDYNRNKARSSSHDHWLVPSFMPDSDPGELHKSVPFSSAPSNTRQTGRRSTRASQAMRRSSRLFLRFGWGLQYGIVLEGCPQPQEGGYAG</sequence>
<evidence type="ECO:0000313" key="2">
    <source>
        <dbReference type="EMBL" id="KAB8077763.1"/>
    </source>
</evidence>
<feature type="compositionally biased region" description="Polar residues" evidence="1">
    <location>
        <begin position="75"/>
        <end position="85"/>
    </location>
</feature>
<reference evidence="2 3" key="1">
    <citation type="submission" date="2019-04" db="EMBL/GenBank/DDBJ databases">
        <title>Friends and foes A comparative genomics study of 23 Aspergillus species from section Flavi.</title>
        <authorList>
            <consortium name="DOE Joint Genome Institute"/>
            <person name="Kjaerbolling I."/>
            <person name="Vesth T."/>
            <person name="Frisvad J.C."/>
            <person name="Nybo J.L."/>
            <person name="Theobald S."/>
            <person name="Kildgaard S."/>
            <person name="Isbrandt T."/>
            <person name="Kuo A."/>
            <person name="Sato A."/>
            <person name="Lyhne E.K."/>
            <person name="Kogle M.E."/>
            <person name="Wiebenga A."/>
            <person name="Kun R.S."/>
            <person name="Lubbers R.J."/>
            <person name="Makela M.R."/>
            <person name="Barry K."/>
            <person name="Chovatia M."/>
            <person name="Clum A."/>
            <person name="Daum C."/>
            <person name="Haridas S."/>
            <person name="He G."/>
            <person name="LaButti K."/>
            <person name="Lipzen A."/>
            <person name="Mondo S."/>
            <person name="Riley R."/>
            <person name="Salamov A."/>
            <person name="Simmons B.A."/>
            <person name="Magnuson J.K."/>
            <person name="Henrissat B."/>
            <person name="Mortensen U.H."/>
            <person name="Larsen T.O."/>
            <person name="Devries R.P."/>
            <person name="Grigoriev I.V."/>
            <person name="Machida M."/>
            <person name="Baker S.E."/>
            <person name="Andersen M.R."/>
        </authorList>
    </citation>
    <scope>NUCLEOTIDE SEQUENCE [LARGE SCALE GENOMIC DNA]</scope>
    <source>
        <strain evidence="2 3">CBS 151.66</strain>
    </source>
</reference>
<dbReference type="EMBL" id="ML732165">
    <property type="protein sequence ID" value="KAB8077763.1"/>
    <property type="molecule type" value="Genomic_DNA"/>
</dbReference>